<dbReference type="InterPro" id="IPR008984">
    <property type="entry name" value="SMAD_FHA_dom_sf"/>
</dbReference>
<evidence type="ECO:0000313" key="3">
    <source>
        <dbReference type="Proteomes" id="UP000183653"/>
    </source>
</evidence>
<dbReference type="EMBL" id="LT629782">
    <property type="protein sequence ID" value="SDT89086.1"/>
    <property type="molecule type" value="Genomic_DNA"/>
</dbReference>
<accession>A0A1H2E1S4</accession>
<reference evidence="2 3" key="1">
    <citation type="submission" date="2016-10" db="EMBL/GenBank/DDBJ databases">
        <authorList>
            <person name="Varghese N."/>
            <person name="Submissions S."/>
        </authorList>
    </citation>
    <scope>NUCLEOTIDE SEQUENCE [LARGE SCALE GENOMIC DNA]</scope>
    <source>
        <strain evidence="2 3">BS2775</strain>
    </source>
</reference>
<organism evidence="2 3">
    <name type="scientific">Pseudomonas orientalis</name>
    <dbReference type="NCBI Taxonomy" id="76758"/>
    <lineage>
        <taxon>Bacteria</taxon>
        <taxon>Pseudomonadati</taxon>
        <taxon>Pseudomonadota</taxon>
        <taxon>Gammaproteobacteria</taxon>
        <taxon>Pseudomonadales</taxon>
        <taxon>Pseudomonadaceae</taxon>
        <taxon>Pseudomonas</taxon>
    </lineage>
</organism>
<name>A0A1H2E1S4_9PSED</name>
<gene>
    <name evidence="2" type="ORF">SAMN04490197_0488</name>
</gene>
<dbReference type="RefSeq" id="WP_057722119.1">
    <property type="nucleotide sequence ID" value="NZ_JYLM01000002.1"/>
</dbReference>
<protein>
    <submittedName>
        <fullName evidence="2">FHA domain protein</fullName>
    </submittedName>
</protein>
<dbReference type="PROSITE" id="PS50006">
    <property type="entry name" value="FHA_DOMAIN"/>
    <property type="match status" value="1"/>
</dbReference>
<dbReference type="Proteomes" id="UP000183653">
    <property type="component" value="Chromosome I"/>
</dbReference>
<dbReference type="InterPro" id="IPR046883">
    <property type="entry name" value="T6SS_FHA_C"/>
</dbReference>
<proteinExistence type="predicted"/>
<dbReference type="Gene3D" id="2.60.200.20">
    <property type="match status" value="1"/>
</dbReference>
<dbReference type="SUPFAM" id="SSF49879">
    <property type="entry name" value="SMAD/FHA domain"/>
    <property type="match status" value="1"/>
</dbReference>
<dbReference type="NCBIfam" id="TIGR03354">
    <property type="entry name" value="VI_FHA"/>
    <property type="match status" value="1"/>
</dbReference>
<evidence type="ECO:0000313" key="2">
    <source>
        <dbReference type="EMBL" id="SDT89086.1"/>
    </source>
</evidence>
<evidence type="ECO:0000259" key="1">
    <source>
        <dbReference type="PROSITE" id="PS50006"/>
    </source>
</evidence>
<dbReference type="OrthoDB" id="273564at2"/>
<dbReference type="Pfam" id="PF00498">
    <property type="entry name" value="FHA"/>
    <property type="match status" value="1"/>
</dbReference>
<dbReference type="Pfam" id="PF20232">
    <property type="entry name" value="T6SS_FHA_C"/>
    <property type="match status" value="1"/>
</dbReference>
<dbReference type="AlphaFoldDB" id="A0A1H2E1S4"/>
<dbReference type="CDD" id="cd00060">
    <property type="entry name" value="FHA"/>
    <property type="match status" value="1"/>
</dbReference>
<feature type="domain" description="FHA" evidence="1">
    <location>
        <begin position="28"/>
        <end position="70"/>
    </location>
</feature>
<dbReference type="InterPro" id="IPR000253">
    <property type="entry name" value="FHA_dom"/>
</dbReference>
<dbReference type="InterPro" id="IPR017735">
    <property type="entry name" value="T6SS_FHA"/>
</dbReference>
<sequence length="396" mass="42781">MQLMLEVCEAAGASPACTVRKVFDGVGGVIGRGSGCDWVIHDPSRLLSSHHALVGCREGRYFLTDISSNGIGMPGSGERLRKGQARLIEDGDVFELGALSVRARLMEPAQPFDEQPVITGVPIPDDAFLALDPLQALDLEHLRLSVSDELLALSAGVGELGAWADRHAADREHVAIPRRVEPVTAIPVVEPVAMAALSDDAFWIAFAAALGFDLGRLDSAAREALAIKVARLFRLEVERLQSSLRTCEALQGELATLPADVLGTARNPLHSCVDTDAAVTAILDMAAAAPLSGEQAITQAHRALQAHQVALLSACRSALRNARSAFAPGHLLECTEFQDATPRWCSDGARWRAYLRHYRRTAADERFDERPLGSDFVRAYEEQVRLISTLHSDYPG</sequence>
<keyword evidence="3" id="KW-1185">Reference proteome</keyword>